<protein>
    <recommendedName>
        <fullName evidence="4">SHSP domain-containing protein</fullName>
    </recommendedName>
</protein>
<evidence type="ECO:0000256" key="2">
    <source>
        <dbReference type="RuleBase" id="RU003616"/>
    </source>
</evidence>
<feature type="region of interest" description="Disordered" evidence="3">
    <location>
        <begin position="1"/>
        <end position="83"/>
    </location>
</feature>
<evidence type="ECO:0000256" key="3">
    <source>
        <dbReference type="SAM" id="MobiDB-lite"/>
    </source>
</evidence>
<feature type="domain" description="SHSP" evidence="4">
    <location>
        <begin position="136"/>
        <end position="249"/>
    </location>
</feature>
<dbReference type="Pfam" id="PF00011">
    <property type="entry name" value="HSP20"/>
    <property type="match status" value="1"/>
</dbReference>
<dbReference type="EMBL" id="JAACJM010000019">
    <property type="protein sequence ID" value="KAF5367497.1"/>
    <property type="molecule type" value="Genomic_DNA"/>
</dbReference>
<accession>A0A8H5GM47</accession>
<dbReference type="OrthoDB" id="1431247at2759"/>
<feature type="compositionally biased region" description="Low complexity" evidence="3">
    <location>
        <begin position="19"/>
        <end position="34"/>
    </location>
</feature>
<name>A0A8H5GM47_9AGAR</name>
<evidence type="ECO:0000256" key="1">
    <source>
        <dbReference type="PROSITE-ProRule" id="PRU00285"/>
    </source>
</evidence>
<dbReference type="AlphaFoldDB" id="A0A8H5GM47"/>
<dbReference type="InterPro" id="IPR008978">
    <property type="entry name" value="HSP20-like_chaperone"/>
</dbReference>
<proteinExistence type="inferred from homology"/>
<comment type="caution">
    <text evidence="5">The sequence shown here is derived from an EMBL/GenBank/DDBJ whole genome shotgun (WGS) entry which is preliminary data.</text>
</comment>
<evidence type="ECO:0000313" key="5">
    <source>
        <dbReference type="EMBL" id="KAF5367497.1"/>
    </source>
</evidence>
<dbReference type="CDD" id="cd06464">
    <property type="entry name" value="ACD_sHsps-like"/>
    <property type="match status" value="1"/>
</dbReference>
<dbReference type="InterPro" id="IPR002068">
    <property type="entry name" value="A-crystallin/Hsp20_dom"/>
</dbReference>
<sequence>MPTSRKTAKPTQGRHLDKNSTNPNTPTRITIPSSNEFDREYSPERIPPVYHDSSSNSRSPSQDIADFSVDDSSVPPLDESGLEHVWDAIRSKKEKKMAKERPKVQSLQEPEEFSLIEPPEVELPVVEPPRPENRVLRSQKSLTSFRESSDGRTIIAFIDVQGVGKQDVHVSFQRNRLVVSWEVVEVTEHEEDGQIVRERKEKNFQRTFPLPEGTRFDEISGAMNGRNLVLRYPNSRSFRVENRTASVQS</sequence>
<reference evidence="5 6" key="1">
    <citation type="journal article" date="2020" name="ISME J.">
        <title>Uncovering the hidden diversity of litter-decomposition mechanisms in mushroom-forming fungi.</title>
        <authorList>
            <person name="Floudas D."/>
            <person name="Bentzer J."/>
            <person name="Ahren D."/>
            <person name="Johansson T."/>
            <person name="Persson P."/>
            <person name="Tunlid A."/>
        </authorList>
    </citation>
    <scope>NUCLEOTIDE SEQUENCE [LARGE SCALE GENOMIC DNA]</scope>
    <source>
        <strain evidence="5 6">CBS 291.85</strain>
    </source>
</reference>
<comment type="similarity">
    <text evidence="1 2">Belongs to the small heat shock protein (HSP20) family.</text>
</comment>
<keyword evidence="6" id="KW-1185">Reference proteome</keyword>
<dbReference type="SUPFAM" id="SSF49764">
    <property type="entry name" value="HSP20-like chaperones"/>
    <property type="match status" value="1"/>
</dbReference>
<evidence type="ECO:0000313" key="6">
    <source>
        <dbReference type="Proteomes" id="UP000559256"/>
    </source>
</evidence>
<dbReference type="PROSITE" id="PS01031">
    <property type="entry name" value="SHSP"/>
    <property type="match status" value="1"/>
</dbReference>
<gene>
    <name evidence="5" type="ORF">D9758_003745</name>
</gene>
<dbReference type="Gene3D" id="2.60.40.790">
    <property type="match status" value="1"/>
</dbReference>
<dbReference type="Proteomes" id="UP000559256">
    <property type="component" value="Unassembled WGS sequence"/>
</dbReference>
<organism evidence="5 6">
    <name type="scientific">Tetrapyrgos nigripes</name>
    <dbReference type="NCBI Taxonomy" id="182062"/>
    <lineage>
        <taxon>Eukaryota</taxon>
        <taxon>Fungi</taxon>
        <taxon>Dikarya</taxon>
        <taxon>Basidiomycota</taxon>
        <taxon>Agaricomycotina</taxon>
        <taxon>Agaricomycetes</taxon>
        <taxon>Agaricomycetidae</taxon>
        <taxon>Agaricales</taxon>
        <taxon>Marasmiineae</taxon>
        <taxon>Marasmiaceae</taxon>
        <taxon>Tetrapyrgos</taxon>
    </lineage>
</organism>
<evidence type="ECO:0000259" key="4">
    <source>
        <dbReference type="PROSITE" id="PS01031"/>
    </source>
</evidence>